<feature type="region of interest" description="Disordered" evidence="1">
    <location>
        <begin position="507"/>
        <end position="527"/>
    </location>
</feature>
<feature type="region of interest" description="Disordered" evidence="1">
    <location>
        <begin position="198"/>
        <end position="312"/>
    </location>
</feature>
<evidence type="ECO:0000313" key="2">
    <source>
        <dbReference type="EMBL" id="GIL93088.1"/>
    </source>
</evidence>
<feature type="region of interest" description="Disordered" evidence="1">
    <location>
        <begin position="436"/>
        <end position="469"/>
    </location>
</feature>
<proteinExistence type="predicted"/>
<dbReference type="OrthoDB" id="550991at2759"/>
<organism evidence="2 3">
    <name type="scientific">Volvox reticuliferus</name>
    <dbReference type="NCBI Taxonomy" id="1737510"/>
    <lineage>
        <taxon>Eukaryota</taxon>
        <taxon>Viridiplantae</taxon>
        <taxon>Chlorophyta</taxon>
        <taxon>core chlorophytes</taxon>
        <taxon>Chlorophyceae</taxon>
        <taxon>CS clade</taxon>
        <taxon>Chlamydomonadales</taxon>
        <taxon>Volvocaceae</taxon>
        <taxon>Volvox</taxon>
    </lineage>
</organism>
<dbReference type="EMBL" id="BNCP01000088">
    <property type="protein sequence ID" value="GIL93088.1"/>
    <property type="molecule type" value="Genomic_DNA"/>
</dbReference>
<accession>A0A8J4D550</accession>
<dbReference type="AlphaFoldDB" id="A0A8J4D550"/>
<sequence>MSSPCCVLGHWPCPRRLHLERWTAAGGFDLLHSSKKDVRHGSMATCVVSANPRRRRANGSQLTPPVSEPVDGGVVADGTTVGITSIRYDTMHVATADNAAATAGRQLGAVPATGPDGKDLGSTRARSHQPVSYSQGDLGNCATGAGRTPRRTSSTLRTHVGHVHQPSQESNTGASSSGSSSSRIASTWVNSNVRAVASNVRSRNESSSTYPYTQDADRTGSRSRSGSSNETSNGSSIKGASLRNVERRKTSKANDSSRSRGSSSSGCAAHDLQVSRGPRRPHEDSEGRTGGLSKRPPPPPPPRPPPRPAAAAAAAVTLGAEPEVSERLDSWGPILALLQRRRQPGAESLFRTPSRLHAAVAPSPLLAVEILTSHPARAVAAAAHSLAANYPVIEAYSTGCAPAEAIVAAASTAAGAVAMVAAAASPVGSTAAGGIVGAGGGPDGTVTARRGGPSPRDAPPATATAGDDDGCHPIEIHGAVASGGSDGVLWPLMSEQLLKMAVRGSSSSSALGGACQGDDGSSREKTSDEDAVVLAAATAVLEEVASSILTHGIYPVRYGATKLRTSISTASKAAHVAASGYGGGGEGGGGSNIGGVERSAGAALAAATAARALEHMEELLMVPEVIRRAVLDSCKYHARHMTGAQVAAVLAALGSLALTLSPDGRGQLASRALKLLAVGFPEQQHQHQQHQHAVDENRPTLAAEGGTAAAAPAAAAAAVSQPLGQQRRLPPPLAALLMLLLVTVLPQELAHRQVRWLMWRQLRALLLPSWQQGHDGAGPLGVADVGSDEVESVDGTGHDGGGAAAAAAAGGGGGNGWKLPLVAVAALLVAGDRLQVLLHASDVEEAALQRLSRRADQLTPQQLLVIMRSLTSKQTMLGSDVLGRFVARLSTASAAGELHPREVAPLLGLLADQVHLLERRELSRLAEGIFRRVHRAARRRLDMAGPDADAAAPAAAVPGAGFSSGRTIVPRDPDLRDLAAICGDLEAVLGRLKLSWVDPDLLTAVRDELAGFAVSGGAHPEAALKAWQMLLRSPDYRRAGARASSASTDDFIEHARRELLRQVADDSERSSVLEAFMAVRPAGDSLPRAGAGFASEGA</sequence>
<name>A0A8J4D550_9CHLO</name>
<evidence type="ECO:0000256" key="1">
    <source>
        <dbReference type="SAM" id="MobiDB-lite"/>
    </source>
</evidence>
<evidence type="ECO:0000313" key="3">
    <source>
        <dbReference type="Proteomes" id="UP000747110"/>
    </source>
</evidence>
<protein>
    <submittedName>
        <fullName evidence="2">Uncharacterized protein</fullName>
    </submittedName>
</protein>
<feature type="region of interest" description="Disordered" evidence="1">
    <location>
        <begin position="106"/>
        <end position="185"/>
    </location>
</feature>
<dbReference type="Proteomes" id="UP000747110">
    <property type="component" value="Unassembled WGS sequence"/>
</dbReference>
<feature type="compositionally biased region" description="Low complexity" evidence="1">
    <location>
        <begin position="167"/>
        <end position="185"/>
    </location>
</feature>
<gene>
    <name evidence="2" type="ORF">Vretifemale_20514</name>
</gene>
<feature type="compositionally biased region" description="Low complexity" evidence="1">
    <location>
        <begin position="222"/>
        <end position="236"/>
    </location>
</feature>
<keyword evidence="3" id="KW-1185">Reference proteome</keyword>
<reference evidence="2" key="1">
    <citation type="journal article" date="2021" name="Proc. Natl. Acad. Sci. U.S.A.">
        <title>Three genomes in the algal genus Volvox reveal the fate of a haploid sex-determining region after a transition to homothallism.</title>
        <authorList>
            <person name="Yamamoto K."/>
            <person name="Hamaji T."/>
            <person name="Kawai-Toyooka H."/>
            <person name="Matsuzaki R."/>
            <person name="Takahashi F."/>
            <person name="Nishimura Y."/>
            <person name="Kawachi M."/>
            <person name="Noguchi H."/>
            <person name="Minakuchi Y."/>
            <person name="Umen J.G."/>
            <person name="Toyoda A."/>
            <person name="Nozaki H."/>
        </authorList>
    </citation>
    <scope>NUCLEOTIDE SEQUENCE</scope>
    <source>
        <strain evidence="2">NIES-3786</strain>
    </source>
</reference>
<comment type="caution">
    <text evidence="2">The sequence shown here is derived from an EMBL/GenBank/DDBJ whole genome shotgun (WGS) entry which is preliminary data.</text>
</comment>
<feature type="compositionally biased region" description="Pro residues" evidence="1">
    <location>
        <begin position="295"/>
        <end position="308"/>
    </location>
</feature>